<evidence type="ECO:0000256" key="1">
    <source>
        <dbReference type="ARBA" id="ARBA00022801"/>
    </source>
</evidence>
<dbReference type="InterPro" id="IPR017853">
    <property type="entry name" value="GH"/>
</dbReference>
<accession>A0A251XUF6</accession>
<organism evidence="4 5">
    <name type="scientific">Clavibacter michiganensis</name>
    <dbReference type="NCBI Taxonomy" id="28447"/>
    <lineage>
        <taxon>Bacteria</taxon>
        <taxon>Bacillati</taxon>
        <taxon>Actinomycetota</taxon>
        <taxon>Actinomycetes</taxon>
        <taxon>Micrococcales</taxon>
        <taxon>Microbacteriaceae</taxon>
        <taxon>Clavibacter</taxon>
    </lineage>
</organism>
<comment type="caution">
    <text evidence="4">The sequence shown here is derived from an EMBL/GenBank/DDBJ whole genome shotgun (WGS) entry which is preliminary data.</text>
</comment>
<reference evidence="4 5" key="1">
    <citation type="submission" date="2016-08" db="EMBL/GenBank/DDBJ databases">
        <title>Genome sequence of Clavibacter michiganensis spp. strain CASJ009.</title>
        <authorList>
            <person name="Thapa S.P."/>
            <person name="Coaker G."/>
        </authorList>
    </citation>
    <scope>NUCLEOTIDE SEQUENCE [LARGE SCALE GENOMIC DNA]</scope>
    <source>
        <strain evidence="4">CASJ009</strain>
    </source>
</reference>
<evidence type="ECO:0000313" key="5">
    <source>
        <dbReference type="Proteomes" id="UP000195106"/>
    </source>
</evidence>
<dbReference type="GO" id="GO:0009341">
    <property type="term" value="C:beta-galactosidase complex"/>
    <property type="evidence" value="ECO:0007669"/>
    <property type="project" value="InterPro"/>
</dbReference>
<dbReference type="GO" id="GO:0004565">
    <property type="term" value="F:beta-galactosidase activity"/>
    <property type="evidence" value="ECO:0007669"/>
    <property type="project" value="InterPro"/>
</dbReference>
<dbReference type="GO" id="GO:0005975">
    <property type="term" value="P:carbohydrate metabolic process"/>
    <property type="evidence" value="ECO:0007669"/>
    <property type="project" value="InterPro"/>
</dbReference>
<evidence type="ECO:0000259" key="3">
    <source>
        <dbReference type="Pfam" id="PF02449"/>
    </source>
</evidence>
<evidence type="ECO:0000256" key="2">
    <source>
        <dbReference type="ARBA" id="ARBA00023295"/>
    </source>
</evidence>
<dbReference type="SUPFAM" id="SSF51445">
    <property type="entry name" value="(Trans)glycosidases"/>
    <property type="match status" value="1"/>
</dbReference>
<proteinExistence type="predicted"/>
<dbReference type="PANTHER" id="PTHR36447">
    <property type="entry name" value="BETA-GALACTOSIDASE GANA"/>
    <property type="match status" value="1"/>
</dbReference>
<dbReference type="InterPro" id="IPR003476">
    <property type="entry name" value="Glyco_hydro_42"/>
</dbReference>
<keyword evidence="1" id="KW-0378">Hydrolase</keyword>
<name>A0A251XUF6_9MICO</name>
<dbReference type="Pfam" id="PF02449">
    <property type="entry name" value="Glyco_hydro_42"/>
    <property type="match status" value="1"/>
</dbReference>
<sequence>MIGYGGDYNPEQWDEATWHEDVRLMREAGVTMVSLGIFAWARIQPDESTFDFAWLDRVLDLLHAGGVSVDLATATASPPAWATTAYPGMLPEDADGSVYWPGSRQAYRPTSPDYRRLAARLVTAIAERYHDHPRSCSGT</sequence>
<dbReference type="AlphaFoldDB" id="A0A251XUF6"/>
<keyword evidence="2" id="KW-0326">Glycosidase</keyword>
<evidence type="ECO:0000313" key="4">
    <source>
        <dbReference type="EMBL" id="OUE09090.1"/>
    </source>
</evidence>
<dbReference type="Gene3D" id="3.20.20.80">
    <property type="entry name" value="Glycosidases"/>
    <property type="match status" value="1"/>
</dbReference>
<dbReference type="EMBL" id="MDHJ01000001">
    <property type="protein sequence ID" value="OUE09090.1"/>
    <property type="molecule type" value="Genomic_DNA"/>
</dbReference>
<feature type="domain" description="Glycoside hydrolase family 42 N-terminal" evidence="3">
    <location>
        <begin position="7"/>
        <end position="134"/>
    </location>
</feature>
<gene>
    <name evidence="4" type="primary">bgaB_2</name>
    <name evidence="4" type="ORF">CMsap09_09110</name>
</gene>
<dbReference type="InterPro" id="IPR013529">
    <property type="entry name" value="Glyco_hydro_42_N"/>
</dbReference>
<dbReference type="PANTHER" id="PTHR36447:SF1">
    <property type="entry name" value="BETA-GALACTOSIDASE GANA"/>
    <property type="match status" value="1"/>
</dbReference>
<dbReference type="Proteomes" id="UP000195106">
    <property type="component" value="Unassembled WGS sequence"/>
</dbReference>
<protein>
    <submittedName>
        <fullName evidence="4">Beta-galactosidase bgaB</fullName>
    </submittedName>
</protein>